<evidence type="ECO:0000259" key="2">
    <source>
        <dbReference type="PROSITE" id="PS00036"/>
    </source>
</evidence>
<gene>
    <name evidence="3" type="ORF">CHLNCDRAFT_58548</name>
</gene>
<dbReference type="RefSeq" id="XP_005845594.1">
    <property type="nucleotide sequence ID" value="XM_005845532.1"/>
</dbReference>
<proteinExistence type="predicted"/>
<dbReference type="Proteomes" id="UP000008141">
    <property type="component" value="Unassembled WGS sequence"/>
</dbReference>
<dbReference type="InParanoid" id="E1ZL35"/>
<dbReference type="CDD" id="cd14686">
    <property type="entry name" value="bZIP"/>
    <property type="match status" value="1"/>
</dbReference>
<organism evidence="4">
    <name type="scientific">Chlorella variabilis</name>
    <name type="common">Green alga</name>
    <dbReference type="NCBI Taxonomy" id="554065"/>
    <lineage>
        <taxon>Eukaryota</taxon>
        <taxon>Viridiplantae</taxon>
        <taxon>Chlorophyta</taxon>
        <taxon>core chlorophytes</taxon>
        <taxon>Trebouxiophyceae</taxon>
        <taxon>Chlorellales</taxon>
        <taxon>Chlorellaceae</taxon>
        <taxon>Chlorella clade</taxon>
        <taxon>Chlorella</taxon>
    </lineage>
</organism>
<feature type="region of interest" description="Disordered" evidence="1">
    <location>
        <begin position="133"/>
        <end position="216"/>
    </location>
</feature>
<accession>E1ZL35</accession>
<dbReference type="GeneID" id="17352900"/>
<dbReference type="InterPro" id="IPR004827">
    <property type="entry name" value="bZIP"/>
</dbReference>
<protein>
    <recommendedName>
        <fullName evidence="2">BZIP domain-containing protein</fullName>
    </recommendedName>
</protein>
<dbReference type="PROSITE" id="PS00036">
    <property type="entry name" value="BZIP_BASIC"/>
    <property type="match status" value="1"/>
</dbReference>
<reference evidence="3 4" key="1">
    <citation type="journal article" date="2010" name="Plant Cell">
        <title>The Chlorella variabilis NC64A genome reveals adaptation to photosymbiosis, coevolution with viruses, and cryptic sex.</title>
        <authorList>
            <person name="Blanc G."/>
            <person name="Duncan G."/>
            <person name="Agarkova I."/>
            <person name="Borodovsky M."/>
            <person name="Gurnon J."/>
            <person name="Kuo A."/>
            <person name="Lindquist E."/>
            <person name="Lucas S."/>
            <person name="Pangilinan J."/>
            <person name="Polle J."/>
            <person name="Salamov A."/>
            <person name="Terry A."/>
            <person name="Yamada T."/>
            <person name="Dunigan D.D."/>
            <person name="Grigoriev I.V."/>
            <person name="Claverie J.M."/>
            <person name="Van Etten J.L."/>
        </authorList>
    </citation>
    <scope>NUCLEOTIDE SEQUENCE [LARGE SCALE GENOMIC DNA]</scope>
    <source>
        <strain evidence="3 4">NC64A</strain>
    </source>
</reference>
<dbReference type="KEGG" id="cvr:CHLNCDRAFT_58548"/>
<dbReference type="GO" id="GO:0003700">
    <property type="term" value="F:DNA-binding transcription factor activity"/>
    <property type="evidence" value="ECO:0007669"/>
    <property type="project" value="InterPro"/>
</dbReference>
<name>E1ZL35_CHLVA</name>
<feature type="compositionally biased region" description="Basic and acidic residues" evidence="1">
    <location>
        <begin position="183"/>
        <end position="196"/>
    </location>
</feature>
<evidence type="ECO:0000313" key="4">
    <source>
        <dbReference type="Proteomes" id="UP000008141"/>
    </source>
</evidence>
<sequence length="553" mass="58005">MALDDLPPLGSRELEALLMEGLKPLDEVPYPLMDQPSAEWLLDPSPAGEPVPRRHPLLPPRAAATTAGGLALACGPRQPVVERSGAPLAGAPAAAFGMTSPGADTSALPAALPDMFLDPFMGSMADFVPMPPLGGDTFIPPPMQASSGDGSGDGSAHYGLAAPTSSGDAAPTSAPRKGRGAGGKKELSEAQKERIKAKNRRAQNRYREKQKQKAVAAEQEFNDTAVQLERMRLENARLQEQHAAMQKVLNVRESAMEVLQAGKAADEEERQAAGEATQALPCGCSTPEACTCEQAAAPAGARPPSQALQQAGAHKGGKQGGKKGGGCPLTGLTLSQIAELKKTPPEVLKQNWKSIAQRLEIILQQKAAAEGSADPSLVARTEALDEQLSEVLYEGGAVQLSAQQLDRVAAARANFLQRIQEVCAERRLIFDRLQAIQVPTTLRAMQQATASWLQVHEATADLSANMTQEHCVCMSFVRDAFGYVLSPQQARGASQKGVAVVRSYPYFPEMYSIGTAALQAAGSLGAGDNRRLLAARGPAAAGAAATPVAVAVN</sequence>
<feature type="region of interest" description="Disordered" evidence="1">
    <location>
        <begin position="301"/>
        <end position="325"/>
    </location>
</feature>
<feature type="domain" description="BZIP" evidence="2">
    <location>
        <begin position="194"/>
        <end position="209"/>
    </location>
</feature>
<dbReference type="EMBL" id="GL433851">
    <property type="protein sequence ID" value="EFN53492.1"/>
    <property type="molecule type" value="Genomic_DNA"/>
</dbReference>
<dbReference type="OrthoDB" id="548708at2759"/>
<dbReference type="AlphaFoldDB" id="E1ZL35"/>
<keyword evidence="4" id="KW-1185">Reference proteome</keyword>
<evidence type="ECO:0000313" key="3">
    <source>
        <dbReference type="EMBL" id="EFN53492.1"/>
    </source>
</evidence>
<evidence type="ECO:0000256" key="1">
    <source>
        <dbReference type="SAM" id="MobiDB-lite"/>
    </source>
</evidence>